<feature type="coiled-coil region" evidence="1">
    <location>
        <begin position="42"/>
        <end position="69"/>
    </location>
</feature>
<feature type="domain" description="HTH luxR-type" evidence="2">
    <location>
        <begin position="92"/>
        <end position="152"/>
    </location>
</feature>
<keyword evidence="1" id="KW-0175">Coiled coil</keyword>
<dbReference type="InterPro" id="IPR000792">
    <property type="entry name" value="Tscrpt_reg_LuxR_C"/>
</dbReference>
<gene>
    <name evidence="3" type="ORF">IAB12_04335</name>
</gene>
<evidence type="ECO:0000256" key="1">
    <source>
        <dbReference type="SAM" id="Coils"/>
    </source>
</evidence>
<dbReference type="Gene3D" id="1.10.10.10">
    <property type="entry name" value="Winged helix-like DNA-binding domain superfamily/Winged helix DNA-binding domain"/>
    <property type="match status" value="1"/>
</dbReference>
<dbReference type="AlphaFoldDB" id="A0A9D1PTU8"/>
<organism evidence="3 4">
    <name type="scientific">Candidatus Ornithospirochaeta avicola</name>
    <dbReference type="NCBI Taxonomy" id="2840896"/>
    <lineage>
        <taxon>Bacteria</taxon>
        <taxon>Pseudomonadati</taxon>
        <taxon>Spirochaetota</taxon>
        <taxon>Spirochaetia</taxon>
        <taxon>Spirochaetales</taxon>
        <taxon>Spirochaetaceae</taxon>
        <taxon>Spirochaetaceae incertae sedis</taxon>
        <taxon>Candidatus Ornithospirochaeta</taxon>
    </lineage>
</organism>
<dbReference type="SMART" id="SM00421">
    <property type="entry name" value="HTH_LUXR"/>
    <property type="match status" value="1"/>
</dbReference>
<proteinExistence type="predicted"/>
<sequence length="165" mass="19395">MYELFHSEKQIADLQQMLCIKEQELEQARINSKVEELSFNNYLELVKRIQCLEEENNKLKLNITTAMGNYLNKKEQLFEDKDNLSKIIEKLFPVFNSKEKRVLIDFYLSNGSKTNNEIAYDLGTTEQTVKNAFRKIFNELQIKSRAEVLVKLDTVLSSITNEYEI</sequence>
<comment type="caution">
    <text evidence="3">The sequence shown here is derived from an EMBL/GenBank/DDBJ whole genome shotgun (WGS) entry which is preliminary data.</text>
</comment>
<dbReference type="SUPFAM" id="SSF88659">
    <property type="entry name" value="Sigma3 and sigma4 domains of RNA polymerase sigma factors"/>
    <property type="match status" value="1"/>
</dbReference>
<dbReference type="Proteomes" id="UP000823936">
    <property type="component" value="Unassembled WGS sequence"/>
</dbReference>
<dbReference type="GO" id="GO:0006355">
    <property type="term" value="P:regulation of DNA-templated transcription"/>
    <property type="evidence" value="ECO:0007669"/>
    <property type="project" value="InterPro"/>
</dbReference>
<evidence type="ECO:0000313" key="3">
    <source>
        <dbReference type="EMBL" id="HIV98990.1"/>
    </source>
</evidence>
<accession>A0A9D1PTU8</accession>
<evidence type="ECO:0000259" key="2">
    <source>
        <dbReference type="SMART" id="SM00421"/>
    </source>
</evidence>
<reference evidence="3" key="2">
    <citation type="submission" date="2021-04" db="EMBL/GenBank/DDBJ databases">
        <authorList>
            <person name="Gilroy R."/>
        </authorList>
    </citation>
    <scope>NUCLEOTIDE SEQUENCE</scope>
    <source>
        <strain evidence="3">Gambia11-129</strain>
    </source>
</reference>
<protein>
    <submittedName>
        <fullName evidence="3">LuxR C-terminal-related transcriptional regulator</fullName>
    </submittedName>
</protein>
<dbReference type="InterPro" id="IPR013324">
    <property type="entry name" value="RNA_pol_sigma_r3/r4-like"/>
</dbReference>
<name>A0A9D1PTU8_9SPIO</name>
<dbReference type="InterPro" id="IPR036388">
    <property type="entry name" value="WH-like_DNA-bd_sf"/>
</dbReference>
<evidence type="ECO:0000313" key="4">
    <source>
        <dbReference type="Proteomes" id="UP000823936"/>
    </source>
</evidence>
<reference evidence="3" key="1">
    <citation type="journal article" date="2021" name="PeerJ">
        <title>Extensive microbial diversity within the chicken gut microbiome revealed by metagenomics and culture.</title>
        <authorList>
            <person name="Gilroy R."/>
            <person name="Ravi A."/>
            <person name="Getino M."/>
            <person name="Pursley I."/>
            <person name="Horton D.L."/>
            <person name="Alikhan N.F."/>
            <person name="Baker D."/>
            <person name="Gharbi K."/>
            <person name="Hall N."/>
            <person name="Watson M."/>
            <person name="Adriaenssens E.M."/>
            <person name="Foster-Nyarko E."/>
            <person name="Jarju S."/>
            <person name="Secka A."/>
            <person name="Antonio M."/>
            <person name="Oren A."/>
            <person name="Chaudhuri R.R."/>
            <person name="La Ragione R."/>
            <person name="Hildebrand F."/>
            <person name="Pallen M.J."/>
        </authorList>
    </citation>
    <scope>NUCLEOTIDE SEQUENCE</scope>
    <source>
        <strain evidence="3">Gambia11-129</strain>
    </source>
</reference>
<dbReference type="Pfam" id="PF00196">
    <property type="entry name" value="GerE"/>
    <property type="match status" value="1"/>
</dbReference>
<dbReference type="EMBL" id="DXHU01000017">
    <property type="protein sequence ID" value="HIV98990.1"/>
    <property type="molecule type" value="Genomic_DNA"/>
</dbReference>